<protein>
    <recommendedName>
        <fullName evidence="2">Putative Flp pilus-assembly TadG-like N-terminal domain-containing protein</fullName>
    </recommendedName>
</protein>
<feature type="transmembrane region" description="Helical" evidence="1">
    <location>
        <begin position="12"/>
        <end position="35"/>
    </location>
</feature>
<keyword evidence="4" id="KW-1185">Reference proteome</keyword>
<evidence type="ECO:0000259" key="2">
    <source>
        <dbReference type="Pfam" id="PF13400"/>
    </source>
</evidence>
<proteinExistence type="predicted"/>
<name>A0A5C1E3Q5_9RHOO</name>
<dbReference type="AlphaFoldDB" id="A0A5C1E3Q5"/>
<organism evidence="3 4">
    <name type="scientific">Oryzomicrobium terrae</name>
    <dbReference type="NCBI Taxonomy" id="1735038"/>
    <lineage>
        <taxon>Bacteria</taxon>
        <taxon>Pseudomonadati</taxon>
        <taxon>Pseudomonadota</taxon>
        <taxon>Betaproteobacteria</taxon>
        <taxon>Rhodocyclales</taxon>
        <taxon>Rhodocyclaceae</taxon>
        <taxon>Oryzomicrobium</taxon>
    </lineage>
</organism>
<evidence type="ECO:0000256" key="1">
    <source>
        <dbReference type="SAM" id="Phobius"/>
    </source>
</evidence>
<reference evidence="3 4" key="1">
    <citation type="submission" date="2017-07" db="EMBL/GenBank/DDBJ databases">
        <title>Complete genome sequence of Oryzomicrobium terrae TPP412.</title>
        <authorList>
            <person name="Chiu L.-W."/>
            <person name="Lo K.-J."/>
            <person name="Tsai Y.-M."/>
            <person name="Lin S.-S."/>
            <person name="Kuo C.-H."/>
            <person name="Liu C.-T."/>
        </authorList>
    </citation>
    <scope>NUCLEOTIDE SEQUENCE [LARGE SCALE GENOMIC DNA]</scope>
    <source>
        <strain evidence="3 4">TPP412</strain>
    </source>
</reference>
<keyword evidence="1" id="KW-1133">Transmembrane helix</keyword>
<dbReference type="Proteomes" id="UP000323671">
    <property type="component" value="Chromosome"/>
</dbReference>
<dbReference type="EMBL" id="CP022579">
    <property type="protein sequence ID" value="QEL63556.1"/>
    <property type="molecule type" value="Genomic_DNA"/>
</dbReference>
<sequence>MKTGCGVGKKQGGAVAIMVGLLSFFMLIGMLGIAVDLSQLYSRKTELQNAADAAALSGAKDLNQTAAGVAKAINDAIATFAQNSGSNLIGGIAITAANIRVGSCPNPSDRLPLRNPNCSFVAASSVTSDALAAGMTFIEVDTGNHSNATYFMPTHLLQGTATTGVGTYGYAVAGRFVQNVTPIAVCAITKTKYIDYPTGERLEYGFRRGVSYNIIDLDPLGGSPNKFLLNPVDVPPGACNPSHASASFTNPFLCMGNSAVASNIATSPTVYVNTGFSSSADAQLNSRFDVFGGASKCDPATAPPDTNIKQYTHGANAPWMAPDTTTQDFVGQTNHIPDYFNIANPTVPKAMTYTNYGVLSSYTQALKSDGSNFAATNINWNQLYSAPLGATPPTSYPSPSPYLSGLSAYSQKPSGANGTGVAGRRMLNLVIVDCTTLSGSGSCATIKALGIGRFFMTQRANLPGSIITEYAGLISPVPEADIKLYR</sequence>
<keyword evidence="1" id="KW-0812">Transmembrane</keyword>
<evidence type="ECO:0000313" key="4">
    <source>
        <dbReference type="Proteomes" id="UP000323671"/>
    </source>
</evidence>
<dbReference type="KEGG" id="otr:OTERR_00800"/>
<feature type="domain" description="Putative Flp pilus-assembly TadG-like N-terminal" evidence="2">
    <location>
        <begin position="13"/>
        <end position="60"/>
    </location>
</feature>
<dbReference type="RefSeq" id="WP_054619810.1">
    <property type="nucleotide sequence ID" value="NZ_CP022579.1"/>
</dbReference>
<dbReference type="Pfam" id="PF13400">
    <property type="entry name" value="Tad"/>
    <property type="match status" value="1"/>
</dbReference>
<dbReference type="InterPro" id="IPR028087">
    <property type="entry name" value="Tad_N"/>
</dbReference>
<gene>
    <name evidence="3" type="ORF">OTERR_00800</name>
</gene>
<accession>A0A5C1E3Q5</accession>
<evidence type="ECO:0000313" key="3">
    <source>
        <dbReference type="EMBL" id="QEL63556.1"/>
    </source>
</evidence>
<keyword evidence="1" id="KW-0472">Membrane</keyword>